<dbReference type="InterPro" id="IPR001623">
    <property type="entry name" value="DnaJ_domain"/>
</dbReference>
<keyword evidence="3" id="KW-1185">Reference proteome</keyword>
<dbReference type="OrthoDB" id="442087at2759"/>
<dbReference type="GO" id="GO:0051082">
    <property type="term" value="F:unfolded protein binding"/>
    <property type="evidence" value="ECO:0007669"/>
    <property type="project" value="TreeGrafter"/>
</dbReference>
<name>A0A9N9IF33_9GLOM</name>
<dbReference type="PRINTS" id="PR00625">
    <property type="entry name" value="JDOMAIN"/>
</dbReference>
<gene>
    <name evidence="2" type="ORF">AMORRO_LOCUS14167</name>
</gene>
<organism evidence="2 3">
    <name type="scientific">Acaulospora morrowiae</name>
    <dbReference type="NCBI Taxonomy" id="94023"/>
    <lineage>
        <taxon>Eukaryota</taxon>
        <taxon>Fungi</taxon>
        <taxon>Fungi incertae sedis</taxon>
        <taxon>Mucoromycota</taxon>
        <taxon>Glomeromycotina</taxon>
        <taxon>Glomeromycetes</taxon>
        <taxon>Diversisporales</taxon>
        <taxon>Acaulosporaceae</taxon>
        <taxon>Acaulospora</taxon>
    </lineage>
</organism>
<dbReference type="PANTHER" id="PTHR43948">
    <property type="entry name" value="DNAJ HOMOLOG SUBFAMILY B"/>
    <property type="match status" value="1"/>
</dbReference>
<dbReference type="GO" id="GO:0005634">
    <property type="term" value="C:nucleus"/>
    <property type="evidence" value="ECO:0007669"/>
    <property type="project" value="TreeGrafter"/>
</dbReference>
<feature type="domain" description="J" evidence="1">
    <location>
        <begin position="5"/>
        <end position="82"/>
    </location>
</feature>
<sequence>MEFPNYYEILEVAENATEEEIREAYKKKALETHPDRYAPGAHDSAINPSLTQEEAKIHFQKVADAYYVLSDSTRRSQYDAVRAKKQQAASWTLRQTDPNQLFGNVFEEMLRPEVENPHWFYAPVGAIAGGALGFIFGNVPGLMLGAYAGNKLGAVRDAKGVSVYEAYSRLSGNHKAAILAAIAAKM</sequence>
<dbReference type="EMBL" id="CAJVPV010026996">
    <property type="protein sequence ID" value="CAG8733032.1"/>
    <property type="molecule type" value="Genomic_DNA"/>
</dbReference>
<dbReference type="SMART" id="SM00271">
    <property type="entry name" value="DnaJ"/>
    <property type="match status" value="1"/>
</dbReference>
<dbReference type="AlphaFoldDB" id="A0A9N9IF33"/>
<dbReference type="PANTHER" id="PTHR43948:SF21">
    <property type="entry name" value="DNAJ DOMAIN-CONTAINING PROTEIN"/>
    <property type="match status" value="1"/>
</dbReference>
<dbReference type="GO" id="GO:0044183">
    <property type="term" value="F:protein folding chaperone"/>
    <property type="evidence" value="ECO:0007669"/>
    <property type="project" value="TreeGrafter"/>
</dbReference>
<protein>
    <submittedName>
        <fullName evidence="2">10951_t:CDS:1</fullName>
    </submittedName>
</protein>
<dbReference type="GO" id="GO:0005737">
    <property type="term" value="C:cytoplasm"/>
    <property type="evidence" value="ECO:0007669"/>
    <property type="project" value="TreeGrafter"/>
</dbReference>
<dbReference type="CDD" id="cd06257">
    <property type="entry name" value="DnaJ"/>
    <property type="match status" value="1"/>
</dbReference>
<dbReference type="GO" id="GO:0051087">
    <property type="term" value="F:protein-folding chaperone binding"/>
    <property type="evidence" value="ECO:0007669"/>
    <property type="project" value="TreeGrafter"/>
</dbReference>
<evidence type="ECO:0000313" key="3">
    <source>
        <dbReference type="Proteomes" id="UP000789342"/>
    </source>
</evidence>
<dbReference type="Gene3D" id="1.10.287.110">
    <property type="entry name" value="DnaJ domain"/>
    <property type="match status" value="1"/>
</dbReference>
<dbReference type="Proteomes" id="UP000789342">
    <property type="component" value="Unassembled WGS sequence"/>
</dbReference>
<evidence type="ECO:0000259" key="1">
    <source>
        <dbReference type="PROSITE" id="PS50076"/>
    </source>
</evidence>
<accession>A0A9N9IF33</accession>
<dbReference type="PROSITE" id="PS50076">
    <property type="entry name" value="DNAJ_2"/>
    <property type="match status" value="1"/>
</dbReference>
<reference evidence="2" key="1">
    <citation type="submission" date="2021-06" db="EMBL/GenBank/DDBJ databases">
        <authorList>
            <person name="Kallberg Y."/>
            <person name="Tangrot J."/>
            <person name="Rosling A."/>
        </authorList>
    </citation>
    <scope>NUCLEOTIDE SEQUENCE</scope>
    <source>
        <strain evidence="2">CL551</strain>
    </source>
</reference>
<dbReference type="SUPFAM" id="SSF46565">
    <property type="entry name" value="Chaperone J-domain"/>
    <property type="match status" value="1"/>
</dbReference>
<evidence type="ECO:0000313" key="2">
    <source>
        <dbReference type="EMBL" id="CAG8733032.1"/>
    </source>
</evidence>
<proteinExistence type="predicted"/>
<feature type="non-terminal residue" evidence="2">
    <location>
        <position position="186"/>
    </location>
</feature>
<comment type="caution">
    <text evidence="2">The sequence shown here is derived from an EMBL/GenBank/DDBJ whole genome shotgun (WGS) entry which is preliminary data.</text>
</comment>
<dbReference type="Pfam" id="PF00226">
    <property type="entry name" value="DnaJ"/>
    <property type="match status" value="1"/>
</dbReference>
<dbReference type="InterPro" id="IPR036869">
    <property type="entry name" value="J_dom_sf"/>
</dbReference>